<accession>A0AAE3H244</accession>
<evidence type="ECO:0000313" key="2">
    <source>
        <dbReference type="Proteomes" id="UP001204144"/>
    </source>
</evidence>
<proteinExistence type="predicted"/>
<name>A0AAE3H244_9BACT</name>
<sequence length="136" mass="15575">MKKFFFILATIATLASCTPIETEVQLMPIDYLTAGNIKKWKLTLFKNAEVDQLTECIKDDTFTFSKKDGKYGWNKGENKCYSEDVDTSFDFKLSADGSSITINEYVYKVNKLDVQNFEIEIILNGHRQILGYSKAE</sequence>
<reference evidence="1 2" key="1">
    <citation type="submission" date="2018-11" db="EMBL/GenBank/DDBJ databases">
        <title>Novel bacteria species description.</title>
        <authorList>
            <person name="Han J.-H."/>
        </authorList>
    </citation>
    <scope>NUCLEOTIDE SEQUENCE [LARGE SCALE GENOMIC DNA]</scope>
    <source>
        <strain evidence="1 2">KCTC23259</strain>
    </source>
</reference>
<organism evidence="1 2">
    <name type="scientific">Lacihabitans soyangensis</name>
    <dbReference type="NCBI Taxonomy" id="869394"/>
    <lineage>
        <taxon>Bacteria</taxon>
        <taxon>Pseudomonadati</taxon>
        <taxon>Bacteroidota</taxon>
        <taxon>Cytophagia</taxon>
        <taxon>Cytophagales</taxon>
        <taxon>Leadbetterellaceae</taxon>
        <taxon>Lacihabitans</taxon>
    </lineage>
</organism>
<evidence type="ECO:0000313" key="1">
    <source>
        <dbReference type="EMBL" id="MCP9762599.1"/>
    </source>
</evidence>
<dbReference type="AlphaFoldDB" id="A0AAE3H244"/>
<dbReference type="EMBL" id="RJUF01000012">
    <property type="protein sequence ID" value="MCP9762599.1"/>
    <property type="molecule type" value="Genomic_DNA"/>
</dbReference>
<gene>
    <name evidence="1" type="ORF">EGI31_06500</name>
</gene>
<keyword evidence="2" id="KW-1185">Reference proteome</keyword>
<dbReference type="PROSITE" id="PS51257">
    <property type="entry name" value="PROKAR_LIPOPROTEIN"/>
    <property type="match status" value="1"/>
</dbReference>
<evidence type="ECO:0008006" key="3">
    <source>
        <dbReference type="Google" id="ProtNLM"/>
    </source>
</evidence>
<protein>
    <recommendedName>
        <fullName evidence="3">Lipocalin-like domain-containing protein</fullName>
    </recommendedName>
</protein>
<comment type="caution">
    <text evidence="1">The sequence shown here is derived from an EMBL/GenBank/DDBJ whole genome shotgun (WGS) entry which is preliminary data.</text>
</comment>
<dbReference type="RefSeq" id="WP_255036372.1">
    <property type="nucleotide sequence ID" value="NZ_RJUF01000012.1"/>
</dbReference>
<dbReference type="Proteomes" id="UP001204144">
    <property type="component" value="Unassembled WGS sequence"/>
</dbReference>